<accession>A0A0M2V7J6</accession>
<dbReference type="OrthoDB" id="5771141at2"/>
<evidence type="ECO:0000313" key="2">
    <source>
        <dbReference type="EMBL" id="KKO45635.1"/>
    </source>
</evidence>
<gene>
    <name evidence="2" type="ORF">WG68_09655</name>
</gene>
<protein>
    <submittedName>
        <fullName evidence="2">Uncharacterized protein</fullName>
    </submittedName>
</protein>
<dbReference type="RefSeq" id="WP_046557481.1">
    <property type="nucleotide sequence ID" value="NZ_LAHO01000008.1"/>
</dbReference>
<evidence type="ECO:0000313" key="3">
    <source>
        <dbReference type="Proteomes" id="UP000034228"/>
    </source>
</evidence>
<dbReference type="Proteomes" id="UP000034228">
    <property type="component" value="Unassembled WGS sequence"/>
</dbReference>
<organism evidence="2 3">
    <name type="scientific">Arsukibacterium ikkense</name>
    <dbReference type="NCBI Taxonomy" id="336831"/>
    <lineage>
        <taxon>Bacteria</taxon>
        <taxon>Pseudomonadati</taxon>
        <taxon>Pseudomonadota</taxon>
        <taxon>Gammaproteobacteria</taxon>
        <taxon>Chromatiales</taxon>
        <taxon>Chromatiaceae</taxon>
        <taxon>Arsukibacterium</taxon>
    </lineage>
</organism>
<comment type="caution">
    <text evidence="2">The sequence shown here is derived from an EMBL/GenBank/DDBJ whole genome shotgun (WGS) entry which is preliminary data.</text>
</comment>
<dbReference type="STRING" id="336831.WG68_09655"/>
<dbReference type="EMBL" id="LAHO01000008">
    <property type="protein sequence ID" value="KKO45635.1"/>
    <property type="molecule type" value="Genomic_DNA"/>
</dbReference>
<dbReference type="AlphaFoldDB" id="A0A0M2V7J6"/>
<sequence length="83" mass="9566">MDAFMPFIQRVPGTPVDPDPKQVVPVFKEARLSPLKPNEQKFLILRRPGINRGRRADDYPEPPYTTPEEDQHVDKDGHVDIFV</sequence>
<proteinExistence type="predicted"/>
<reference evidence="2 3" key="1">
    <citation type="submission" date="2015-03" db="EMBL/GenBank/DDBJ databases">
        <title>Draft genome sequences of two protease-producing strains of Arsukibacterium isolated from two cold and alkaline environments.</title>
        <authorList>
            <person name="Lylloff J.E."/>
            <person name="Skov L.B."/>
            <person name="Jepsen M."/>
            <person name="Hallin P.F."/>
            <person name="Sorensen S.J."/>
            <person name="Stougaard P."/>
            <person name="Glaring M.A."/>
        </authorList>
    </citation>
    <scope>NUCLEOTIDE SEQUENCE [LARGE SCALE GENOMIC DNA]</scope>
    <source>
        <strain evidence="2 3">GCM72</strain>
    </source>
</reference>
<evidence type="ECO:0000256" key="1">
    <source>
        <dbReference type="SAM" id="MobiDB-lite"/>
    </source>
</evidence>
<keyword evidence="3" id="KW-1185">Reference proteome</keyword>
<name>A0A0M2V7J6_9GAMM</name>
<feature type="region of interest" description="Disordered" evidence="1">
    <location>
        <begin position="48"/>
        <end position="76"/>
    </location>
</feature>